<name>A0A803MIV4_CHEQI</name>
<dbReference type="InterPro" id="IPR010666">
    <property type="entry name" value="Znf_GRF"/>
</dbReference>
<evidence type="ECO:0000256" key="3">
    <source>
        <dbReference type="ARBA" id="ARBA00022833"/>
    </source>
</evidence>
<keyword evidence="2 4" id="KW-0863">Zinc-finger</keyword>
<dbReference type="PANTHER" id="PTHR33248">
    <property type="entry name" value="ZINC ION-BINDING PROTEIN"/>
    <property type="match status" value="1"/>
</dbReference>
<evidence type="ECO:0000256" key="4">
    <source>
        <dbReference type="PROSITE-ProRule" id="PRU01343"/>
    </source>
</evidence>
<evidence type="ECO:0000256" key="1">
    <source>
        <dbReference type="ARBA" id="ARBA00022723"/>
    </source>
</evidence>
<organism evidence="9 10">
    <name type="scientific">Chenopodium quinoa</name>
    <name type="common">Quinoa</name>
    <dbReference type="NCBI Taxonomy" id="63459"/>
    <lineage>
        <taxon>Eukaryota</taxon>
        <taxon>Viridiplantae</taxon>
        <taxon>Streptophyta</taxon>
        <taxon>Embryophyta</taxon>
        <taxon>Tracheophyta</taxon>
        <taxon>Spermatophyta</taxon>
        <taxon>Magnoliopsida</taxon>
        <taxon>eudicotyledons</taxon>
        <taxon>Gunneridae</taxon>
        <taxon>Pentapetalae</taxon>
        <taxon>Caryophyllales</taxon>
        <taxon>Chenopodiaceae</taxon>
        <taxon>Chenopodioideae</taxon>
        <taxon>Atripliceae</taxon>
        <taxon>Chenopodium</taxon>
    </lineage>
</organism>
<feature type="domain" description="GRF-type" evidence="8">
    <location>
        <begin position="100"/>
        <end position="145"/>
    </location>
</feature>
<keyword evidence="7" id="KW-0472">Membrane</keyword>
<feature type="coiled-coil region" evidence="5">
    <location>
        <begin position="6"/>
        <end position="51"/>
    </location>
</feature>
<sequence length="256" mass="28445">MSDWEVTELEGQLDKLYSEMSELAGQGKKVVEEAEQVKVVHAAKLKEAEKSEIVASRSSPGIAENDTNVGNEPPVEKTFEEDMETVVAVCGAHDGEMVNCACGIPCAKRHSWTRENPGRMFEACKKYDHDTGERGCNTFKWLDEDQTEWQREVINTLLGERHKMETELTIIKARLACVEDLKNLARGMQSRMVRLWDASGSTLLRLVNSEMECCEAWDEVVPGAWPATGFPVAATFFGLLSCLFGLSIGGLGHLFL</sequence>
<dbReference type="Gramene" id="AUR62030200-RA">
    <property type="protein sequence ID" value="AUR62030200-RA:cds"/>
    <property type="gene ID" value="AUR62030200"/>
</dbReference>
<evidence type="ECO:0000256" key="7">
    <source>
        <dbReference type="SAM" id="Phobius"/>
    </source>
</evidence>
<keyword evidence="1" id="KW-0479">Metal-binding</keyword>
<evidence type="ECO:0000256" key="6">
    <source>
        <dbReference type="SAM" id="MobiDB-lite"/>
    </source>
</evidence>
<keyword evidence="7" id="KW-0812">Transmembrane</keyword>
<evidence type="ECO:0000313" key="9">
    <source>
        <dbReference type="EnsemblPlants" id="AUR62030200-RA:cds"/>
    </source>
</evidence>
<keyword evidence="10" id="KW-1185">Reference proteome</keyword>
<protein>
    <recommendedName>
        <fullName evidence="8">GRF-type domain-containing protein</fullName>
    </recommendedName>
</protein>
<dbReference type="EnsemblPlants" id="AUR62030200-RA">
    <property type="protein sequence ID" value="AUR62030200-RA:cds"/>
    <property type="gene ID" value="AUR62030200"/>
</dbReference>
<reference evidence="9" key="1">
    <citation type="journal article" date="2017" name="Nature">
        <title>The genome of Chenopodium quinoa.</title>
        <authorList>
            <person name="Jarvis D.E."/>
            <person name="Ho Y.S."/>
            <person name="Lightfoot D.J."/>
            <person name="Schmoeckel S.M."/>
            <person name="Li B."/>
            <person name="Borm T.J.A."/>
            <person name="Ohyanagi H."/>
            <person name="Mineta K."/>
            <person name="Michell C.T."/>
            <person name="Saber N."/>
            <person name="Kharbatia N.M."/>
            <person name="Rupper R.R."/>
            <person name="Sharp A.R."/>
            <person name="Dally N."/>
            <person name="Boughton B.A."/>
            <person name="Woo Y.H."/>
            <person name="Gao G."/>
            <person name="Schijlen E.G.W.M."/>
            <person name="Guo X."/>
            <person name="Momin A.A."/>
            <person name="Negrao S."/>
            <person name="Al-Babili S."/>
            <person name="Gehring C."/>
            <person name="Roessner U."/>
            <person name="Jung C."/>
            <person name="Murphy K."/>
            <person name="Arold S.T."/>
            <person name="Gojobori T."/>
            <person name="van der Linden C.G."/>
            <person name="van Loo E.N."/>
            <person name="Jellen E.N."/>
            <person name="Maughan P.J."/>
            <person name="Tester M."/>
        </authorList>
    </citation>
    <scope>NUCLEOTIDE SEQUENCE [LARGE SCALE GENOMIC DNA]</scope>
    <source>
        <strain evidence="9">cv. PI 614886</strain>
    </source>
</reference>
<reference evidence="9" key="2">
    <citation type="submission" date="2021-03" db="UniProtKB">
        <authorList>
            <consortium name="EnsemblPlants"/>
        </authorList>
    </citation>
    <scope>IDENTIFICATION</scope>
</reference>
<accession>A0A803MIV4</accession>
<feature type="transmembrane region" description="Helical" evidence="7">
    <location>
        <begin position="236"/>
        <end position="255"/>
    </location>
</feature>
<dbReference type="Proteomes" id="UP000596660">
    <property type="component" value="Unplaced"/>
</dbReference>
<evidence type="ECO:0000259" key="8">
    <source>
        <dbReference type="PROSITE" id="PS51999"/>
    </source>
</evidence>
<proteinExistence type="predicted"/>
<dbReference type="AlphaFoldDB" id="A0A803MIV4"/>
<keyword evidence="5" id="KW-0175">Coiled coil</keyword>
<keyword evidence="7" id="KW-1133">Transmembrane helix</keyword>
<keyword evidence="3" id="KW-0862">Zinc</keyword>
<evidence type="ECO:0000256" key="5">
    <source>
        <dbReference type="SAM" id="Coils"/>
    </source>
</evidence>
<evidence type="ECO:0000313" key="10">
    <source>
        <dbReference type="Proteomes" id="UP000596660"/>
    </source>
</evidence>
<feature type="region of interest" description="Disordered" evidence="6">
    <location>
        <begin position="56"/>
        <end position="75"/>
    </location>
</feature>
<dbReference type="PROSITE" id="PS51999">
    <property type="entry name" value="ZF_GRF"/>
    <property type="match status" value="1"/>
</dbReference>
<evidence type="ECO:0000256" key="2">
    <source>
        <dbReference type="ARBA" id="ARBA00022771"/>
    </source>
</evidence>
<dbReference type="GO" id="GO:0008270">
    <property type="term" value="F:zinc ion binding"/>
    <property type="evidence" value="ECO:0007669"/>
    <property type="project" value="UniProtKB-KW"/>
</dbReference>